<accession>A0AAN7N441</accession>
<sequence>MSKELKIMSAVLSTIFVSLCSWVAPGFPLNFKHTLKPRYFWPVMSNPATRSYHERNESGNQSILSSQATWMAHWGQTRREGSFAQKNLIVSHKTMEVISPYVTKQQLPNLSRLDRTTDASKELMRVPTAGPANVPDESMAIVSHSLREERPVNNQPFPMFGQSNNRGKSVLAIKDDHFHGRAVESQSNKQSHPDAYRMDPLKRGMISLSSTSRYETQSREHLDKGGRTQDLVTKDSLHVSDSFKDGVFASTFRNPFGKSAGRLDQANNSSSLFTSRGNLLNMSPTKLDQDQRDYHSSSGVFVHQQHNDHLPSKNELAFFHVDNEYPTNRKDGLASRFFRSHNSTFNVAEAECSTQPTNSFIDMETMRICTTIDSVTGLKFHRTTEELFFTEKKTDLKEGKIIRESTVSTAQLKGSVGTFTEVLRLSQDVGFKGHHQGVKLQPLWNSTDSEEKEIAAELENESSENTDTMVMATLQEDHPCGDEVLPMNKKYTCFPKLLASRAAEEFPSGEGSGRENAVLQSSGRNYLVLPSAASSSSDDKELSMSKTQSMDMAHLLRDSNGQMATKLKSRSTHNEPDPSTRWMKRLKISGSESWLGYGTKSLKMDEATSSPDKFNPFSRNTLKRTMSGSEPLVSNKSSDSKHISMNKFMRNSREELISCPWIRRWCRHDPMAWNKSEGSEAAAFVPCEPQSLNSFLEELQTKRRFPSIAAMALMGKGMNAIRPCEIKKRDTFTYWNTN</sequence>
<dbReference type="PANTHER" id="PTHR36062">
    <property type="entry name" value="OS01G0687300 PROTEIN"/>
    <property type="match status" value="1"/>
</dbReference>
<dbReference type="PANTHER" id="PTHR36062:SF1">
    <property type="entry name" value="OS01G0687300 PROTEIN"/>
    <property type="match status" value="1"/>
</dbReference>
<comment type="caution">
    <text evidence="2">The sequence shown here is derived from an EMBL/GenBank/DDBJ whole genome shotgun (WGS) entry which is preliminary data.</text>
</comment>
<protein>
    <submittedName>
        <fullName evidence="2">Uncharacterized protein</fullName>
    </submittedName>
</protein>
<dbReference type="Proteomes" id="UP001346149">
    <property type="component" value="Unassembled WGS sequence"/>
</dbReference>
<gene>
    <name evidence="2" type="ORF">SAY86_003525</name>
</gene>
<dbReference type="GO" id="GO:0010099">
    <property type="term" value="P:regulation of photomorphogenesis"/>
    <property type="evidence" value="ECO:0007669"/>
    <property type="project" value="InterPro"/>
</dbReference>
<proteinExistence type="predicted"/>
<name>A0AAN7N441_TRANT</name>
<feature type="region of interest" description="Disordered" evidence="1">
    <location>
        <begin position="563"/>
        <end position="582"/>
    </location>
</feature>
<feature type="compositionally biased region" description="Basic and acidic residues" evidence="1">
    <location>
        <begin position="216"/>
        <end position="229"/>
    </location>
</feature>
<evidence type="ECO:0000313" key="3">
    <source>
        <dbReference type="Proteomes" id="UP001346149"/>
    </source>
</evidence>
<evidence type="ECO:0000313" key="2">
    <source>
        <dbReference type="EMBL" id="KAK4803708.1"/>
    </source>
</evidence>
<evidence type="ECO:0000256" key="1">
    <source>
        <dbReference type="SAM" id="MobiDB-lite"/>
    </source>
</evidence>
<feature type="compositionally biased region" description="Polar residues" evidence="1">
    <location>
        <begin position="607"/>
        <end position="637"/>
    </location>
</feature>
<dbReference type="EMBL" id="JAXQNO010000001">
    <property type="protein sequence ID" value="KAK4803708.1"/>
    <property type="molecule type" value="Genomic_DNA"/>
</dbReference>
<dbReference type="AlphaFoldDB" id="A0AAN7N441"/>
<keyword evidence="3" id="KW-1185">Reference proteome</keyword>
<organism evidence="2 3">
    <name type="scientific">Trapa natans</name>
    <name type="common">Water chestnut</name>
    <dbReference type="NCBI Taxonomy" id="22666"/>
    <lineage>
        <taxon>Eukaryota</taxon>
        <taxon>Viridiplantae</taxon>
        <taxon>Streptophyta</taxon>
        <taxon>Embryophyta</taxon>
        <taxon>Tracheophyta</taxon>
        <taxon>Spermatophyta</taxon>
        <taxon>Magnoliopsida</taxon>
        <taxon>eudicotyledons</taxon>
        <taxon>Gunneridae</taxon>
        <taxon>Pentapetalae</taxon>
        <taxon>rosids</taxon>
        <taxon>malvids</taxon>
        <taxon>Myrtales</taxon>
        <taxon>Lythraceae</taxon>
        <taxon>Trapa</taxon>
    </lineage>
</organism>
<feature type="region of interest" description="Disordered" evidence="1">
    <location>
        <begin position="605"/>
        <end position="639"/>
    </location>
</feature>
<dbReference type="InterPro" id="IPR037476">
    <property type="entry name" value="PCH1"/>
</dbReference>
<reference evidence="2 3" key="1">
    <citation type="journal article" date="2023" name="Hortic Res">
        <title>Pangenome of water caltrop reveals structural variations and asymmetric subgenome divergence after allopolyploidization.</title>
        <authorList>
            <person name="Zhang X."/>
            <person name="Chen Y."/>
            <person name="Wang L."/>
            <person name="Yuan Y."/>
            <person name="Fang M."/>
            <person name="Shi L."/>
            <person name="Lu R."/>
            <person name="Comes H.P."/>
            <person name="Ma Y."/>
            <person name="Chen Y."/>
            <person name="Huang G."/>
            <person name="Zhou Y."/>
            <person name="Zheng Z."/>
            <person name="Qiu Y."/>
        </authorList>
    </citation>
    <scope>NUCLEOTIDE SEQUENCE [LARGE SCALE GENOMIC DNA]</scope>
    <source>
        <strain evidence="2">F231</strain>
    </source>
</reference>
<feature type="region of interest" description="Disordered" evidence="1">
    <location>
        <begin position="208"/>
        <end position="229"/>
    </location>
</feature>